<evidence type="ECO:0000256" key="1">
    <source>
        <dbReference type="SAM" id="Phobius"/>
    </source>
</evidence>
<accession>A0AAV6U6J4</accession>
<dbReference type="AlphaFoldDB" id="A0AAV6U6J4"/>
<proteinExistence type="predicted"/>
<feature type="transmembrane region" description="Helical" evidence="1">
    <location>
        <begin position="38"/>
        <end position="56"/>
    </location>
</feature>
<evidence type="ECO:0000313" key="3">
    <source>
        <dbReference type="Proteomes" id="UP000827092"/>
    </source>
</evidence>
<gene>
    <name evidence="2" type="ORF">JTE90_024145</name>
</gene>
<name>A0AAV6U6J4_9ARAC</name>
<keyword evidence="1" id="KW-0472">Membrane</keyword>
<comment type="caution">
    <text evidence="2">The sequence shown here is derived from an EMBL/GenBank/DDBJ whole genome shotgun (WGS) entry which is preliminary data.</text>
</comment>
<keyword evidence="3" id="KW-1185">Reference proteome</keyword>
<protein>
    <recommendedName>
        <fullName evidence="4">Methyltransferase-like protein 7A</fullName>
    </recommendedName>
</protein>
<sequence length="116" mass="13455">MEVVFYGALTTLWWMSSMSVLLPFLLLLKFSKFFRDRWFSFIFVRILGPIFSPINLPLRKKTFSILGKHLKGRDTSKELEVLEIGIGGGANLQFYPENSKLTAVDMNESFKKYFFG</sequence>
<organism evidence="2 3">
    <name type="scientific">Oedothorax gibbosus</name>
    <dbReference type="NCBI Taxonomy" id="931172"/>
    <lineage>
        <taxon>Eukaryota</taxon>
        <taxon>Metazoa</taxon>
        <taxon>Ecdysozoa</taxon>
        <taxon>Arthropoda</taxon>
        <taxon>Chelicerata</taxon>
        <taxon>Arachnida</taxon>
        <taxon>Araneae</taxon>
        <taxon>Araneomorphae</taxon>
        <taxon>Entelegynae</taxon>
        <taxon>Araneoidea</taxon>
        <taxon>Linyphiidae</taxon>
        <taxon>Erigoninae</taxon>
        <taxon>Oedothorax</taxon>
    </lineage>
</organism>
<keyword evidence="1" id="KW-1133">Transmembrane helix</keyword>
<feature type="transmembrane region" description="Helical" evidence="1">
    <location>
        <begin position="12"/>
        <end position="31"/>
    </location>
</feature>
<evidence type="ECO:0008006" key="4">
    <source>
        <dbReference type="Google" id="ProtNLM"/>
    </source>
</evidence>
<dbReference type="EMBL" id="JAFNEN010000639">
    <property type="protein sequence ID" value="KAG8179296.1"/>
    <property type="molecule type" value="Genomic_DNA"/>
</dbReference>
<reference evidence="2 3" key="1">
    <citation type="journal article" date="2022" name="Nat. Ecol. Evol.">
        <title>A masculinizing supergene underlies an exaggerated male reproductive morph in a spider.</title>
        <authorList>
            <person name="Hendrickx F."/>
            <person name="De Corte Z."/>
            <person name="Sonet G."/>
            <person name="Van Belleghem S.M."/>
            <person name="Kostlbacher S."/>
            <person name="Vangestel C."/>
        </authorList>
    </citation>
    <scope>NUCLEOTIDE SEQUENCE [LARGE SCALE GENOMIC DNA]</scope>
    <source>
        <strain evidence="2">W744_W776</strain>
    </source>
</reference>
<dbReference type="Proteomes" id="UP000827092">
    <property type="component" value="Unassembled WGS sequence"/>
</dbReference>
<keyword evidence="1" id="KW-0812">Transmembrane</keyword>
<evidence type="ECO:0000313" key="2">
    <source>
        <dbReference type="EMBL" id="KAG8179296.1"/>
    </source>
</evidence>